<keyword evidence="2 3" id="KW-0813">Transport</keyword>
<dbReference type="SUPFAM" id="SSF74788">
    <property type="entry name" value="Cullin repeat-like"/>
    <property type="match status" value="1"/>
</dbReference>
<dbReference type="Gene3D" id="1.20.1280.170">
    <property type="entry name" value="Exocyst complex component Exo70"/>
    <property type="match status" value="1"/>
</dbReference>
<dbReference type="Pfam" id="PF20669">
    <property type="entry name" value="Exo70_N"/>
    <property type="match status" value="1"/>
</dbReference>
<evidence type="ECO:0000259" key="4">
    <source>
        <dbReference type="Pfam" id="PF03081"/>
    </source>
</evidence>
<dbReference type="GO" id="GO:0006887">
    <property type="term" value="P:exocytosis"/>
    <property type="evidence" value="ECO:0000318"/>
    <property type="project" value="GO_Central"/>
</dbReference>
<gene>
    <name evidence="5" type="ORF">ZOSMA_198G00200</name>
</gene>
<proteinExistence type="inferred from homology"/>
<evidence type="ECO:0000256" key="2">
    <source>
        <dbReference type="ARBA" id="ARBA00022448"/>
    </source>
</evidence>
<sequence>MSTDGRKTFMNSINKAEPMIVKWNLHIHETPPSSTKSVSIFYDFPEEALEFLTTVTDFNTAMEVYTNDESDATDIDKENILSRAGVLMKIAIQRLLKEFYHILEAKTLSSSDESSSDLENEGSDDRRFRTQDIADLRAIAECMVKLGYRKECVKAYKVTRISIIDEGMYRLGYDKLSKSQLQKLPWSSVEVRIRKWHKSLGMVIQTLFSDEKLLSEEIFGFSDSLKESCFAKISKVRASQFLAFPSLVTSTTKKSPEKIFLFLDLYDVITSEYSSEIKSLFFKSPAFAVVKSQVLLTVEKIGQTIRTMLGNFETAIRKDTCKTLVPGGGVHPLTRYVMNYVVFLADYTQAISDIYVDIPVANYKSSLLLLPDNLLRLVITPSSPTTCSDKDGENTGASGRLSWIIMILQSKLDAKSRFYRTPGLSYLFMSNNIHYILQKVRGSSRLHLLLGEDWEMKTKEKETNYIDSYVNVGWKKVIDAIAPEDPTTAISRMKEFGKAFEEVCRCQAEWVFANEKMREMVKVKVEENVVESYRPFYDECCKGNNQSDLKFSPEEVEKNIADLYSDNVDSST</sequence>
<keyword evidence="3" id="KW-0653">Protein transport</keyword>
<comment type="caution">
    <text evidence="5">The sequence shown here is derived from an EMBL/GenBank/DDBJ whole genome shotgun (WGS) entry which is preliminary data.</text>
</comment>
<evidence type="ECO:0000313" key="5">
    <source>
        <dbReference type="EMBL" id="KMZ70618.1"/>
    </source>
</evidence>
<dbReference type="Pfam" id="PF03081">
    <property type="entry name" value="Exo70_C"/>
    <property type="match status" value="1"/>
</dbReference>
<dbReference type="PANTHER" id="PTHR12542">
    <property type="entry name" value="EXOCYST COMPLEX PROTEIN EXO70"/>
    <property type="match status" value="1"/>
</dbReference>
<dbReference type="OrthoDB" id="1922221at2759"/>
<reference evidence="6" key="1">
    <citation type="journal article" date="2016" name="Nature">
        <title>The genome of the seagrass Zostera marina reveals angiosperm adaptation to the sea.</title>
        <authorList>
            <person name="Olsen J.L."/>
            <person name="Rouze P."/>
            <person name="Verhelst B."/>
            <person name="Lin Y.-C."/>
            <person name="Bayer T."/>
            <person name="Collen J."/>
            <person name="Dattolo E."/>
            <person name="De Paoli E."/>
            <person name="Dittami S."/>
            <person name="Maumus F."/>
            <person name="Michel G."/>
            <person name="Kersting A."/>
            <person name="Lauritano C."/>
            <person name="Lohaus R."/>
            <person name="Toepel M."/>
            <person name="Tonon T."/>
            <person name="Vanneste K."/>
            <person name="Amirebrahimi M."/>
            <person name="Brakel J."/>
            <person name="Bostroem C."/>
            <person name="Chovatia M."/>
            <person name="Grimwood J."/>
            <person name="Jenkins J.W."/>
            <person name="Jueterbock A."/>
            <person name="Mraz A."/>
            <person name="Stam W.T."/>
            <person name="Tice H."/>
            <person name="Bornberg-Bauer E."/>
            <person name="Green P.J."/>
            <person name="Pearson G.A."/>
            <person name="Procaccini G."/>
            <person name="Duarte C.M."/>
            <person name="Schmutz J."/>
            <person name="Reusch T.B.H."/>
            <person name="Van de Peer Y."/>
        </authorList>
    </citation>
    <scope>NUCLEOTIDE SEQUENCE [LARGE SCALE GENOMIC DNA]</scope>
    <source>
        <strain evidence="6">cv. Finnish</strain>
    </source>
</reference>
<comment type="similarity">
    <text evidence="1 3">Belongs to the EXO70 family.</text>
</comment>
<dbReference type="GO" id="GO:0015031">
    <property type="term" value="P:protein transport"/>
    <property type="evidence" value="ECO:0007669"/>
    <property type="project" value="UniProtKB-KW"/>
</dbReference>
<comment type="function">
    <text evidence="3">Component of the exocyst complex.</text>
</comment>
<dbReference type="InterPro" id="IPR046364">
    <property type="entry name" value="Exo70_C"/>
</dbReference>
<accession>A0A0K9PNJ8</accession>
<dbReference type="Proteomes" id="UP000036987">
    <property type="component" value="Unassembled WGS sequence"/>
</dbReference>
<dbReference type="OMA" id="IGMREIC"/>
<evidence type="ECO:0000256" key="3">
    <source>
        <dbReference type="RuleBase" id="RU365026"/>
    </source>
</evidence>
<dbReference type="STRING" id="29655.A0A0K9PNJ8"/>
<evidence type="ECO:0000313" key="6">
    <source>
        <dbReference type="Proteomes" id="UP000036987"/>
    </source>
</evidence>
<keyword evidence="6" id="KW-1185">Reference proteome</keyword>
<keyword evidence="3" id="KW-0268">Exocytosis</keyword>
<organism evidence="5 6">
    <name type="scientific">Zostera marina</name>
    <name type="common">Eelgrass</name>
    <dbReference type="NCBI Taxonomy" id="29655"/>
    <lineage>
        <taxon>Eukaryota</taxon>
        <taxon>Viridiplantae</taxon>
        <taxon>Streptophyta</taxon>
        <taxon>Embryophyta</taxon>
        <taxon>Tracheophyta</taxon>
        <taxon>Spermatophyta</taxon>
        <taxon>Magnoliopsida</taxon>
        <taxon>Liliopsida</taxon>
        <taxon>Zosteraceae</taxon>
        <taxon>Zostera</taxon>
    </lineage>
</organism>
<dbReference type="GO" id="GO:0005546">
    <property type="term" value="F:phosphatidylinositol-4,5-bisphosphate binding"/>
    <property type="evidence" value="ECO:0007669"/>
    <property type="project" value="InterPro"/>
</dbReference>
<name>A0A0K9PNJ8_ZOSMR</name>
<feature type="domain" description="Exocyst complex subunit Exo70 C-terminal" evidence="4">
    <location>
        <begin position="195"/>
        <end position="562"/>
    </location>
</feature>
<dbReference type="GO" id="GO:0000145">
    <property type="term" value="C:exocyst"/>
    <property type="evidence" value="ECO:0000318"/>
    <property type="project" value="GO_Central"/>
</dbReference>
<dbReference type="InterPro" id="IPR016159">
    <property type="entry name" value="Cullin_repeat-like_dom_sf"/>
</dbReference>
<evidence type="ECO:0000256" key="1">
    <source>
        <dbReference type="ARBA" id="ARBA00006756"/>
    </source>
</evidence>
<dbReference type="InterPro" id="IPR004140">
    <property type="entry name" value="Exo70"/>
</dbReference>
<dbReference type="AlphaFoldDB" id="A0A0K9PNJ8"/>
<dbReference type="PANTHER" id="PTHR12542:SF17">
    <property type="entry name" value="EXOCYST SUBUNIT EXO70 FAMILY PROTEIN"/>
    <property type="match status" value="1"/>
</dbReference>
<protein>
    <recommendedName>
        <fullName evidence="3">Exocyst subunit Exo70 family protein</fullName>
    </recommendedName>
</protein>
<dbReference type="EMBL" id="LFYR01000725">
    <property type="protein sequence ID" value="KMZ70618.1"/>
    <property type="molecule type" value="Genomic_DNA"/>
</dbReference>